<protein>
    <recommendedName>
        <fullName evidence="3">PAS domain-containing protein</fullName>
    </recommendedName>
</protein>
<gene>
    <name evidence="1" type="ORF">JZM60_15440</name>
</gene>
<proteinExistence type="predicted"/>
<sequence length="134" mass="15064">MNTFEINEEIRSNFHLFWDNYPGPVMLVHKDRTIIEANKTARELGCPVGTRCVDIGEKKHHAGCKANKALQEGTGVRDVSYVEHLDQVLDGYWIPLAESQELFVHFCNDITQYADEHLIPKRCNGAECGSCSGA</sequence>
<dbReference type="InterPro" id="IPR006058">
    <property type="entry name" value="2Fe2S_fd_BS"/>
</dbReference>
<evidence type="ECO:0008006" key="3">
    <source>
        <dbReference type="Google" id="ProtNLM"/>
    </source>
</evidence>
<evidence type="ECO:0000313" key="2">
    <source>
        <dbReference type="Proteomes" id="UP000663651"/>
    </source>
</evidence>
<organism evidence="1 2">
    <name type="scientific">Geobacter benzoatilyticus</name>
    <dbReference type="NCBI Taxonomy" id="2815309"/>
    <lineage>
        <taxon>Bacteria</taxon>
        <taxon>Pseudomonadati</taxon>
        <taxon>Thermodesulfobacteriota</taxon>
        <taxon>Desulfuromonadia</taxon>
        <taxon>Geobacterales</taxon>
        <taxon>Geobacteraceae</taxon>
        <taxon>Geobacter</taxon>
    </lineage>
</organism>
<accession>A0ABX7Q385</accession>
<dbReference type="EMBL" id="CP071382">
    <property type="protein sequence ID" value="QSV45490.1"/>
    <property type="molecule type" value="Genomic_DNA"/>
</dbReference>
<dbReference type="RefSeq" id="WP_207163283.1">
    <property type="nucleotide sequence ID" value="NZ_CP071382.1"/>
</dbReference>
<dbReference type="Proteomes" id="UP000663651">
    <property type="component" value="Chromosome"/>
</dbReference>
<reference evidence="1 2" key="1">
    <citation type="submission" date="2021-03" db="EMBL/GenBank/DDBJ databases">
        <title>Geobacter metallireducens gen. nov. sp. nov., a microorganism capable of coupling the complete oxidation of organic compounds to the reduction of iron and other metals.</title>
        <authorList>
            <person name="Li Y."/>
        </authorList>
    </citation>
    <scope>NUCLEOTIDE SEQUENCE [LARGE SCALE GENOMIC DNA]</scope>
    <source>
        <strain evidence="1 2">Jerry-YX</strain>
    </source>
</reference>
<keyword evidence="2" id="KW-1185">Reference proteome</keyword>
<evidence type="ECO:0000313" key="1">
    <source>
        <dbReference type="EMBL" id="QSV45490.1"/>
    </source>
</evidence>
<dbReference type="PROSITE" id="PS00197">
    <property type="entry name" value="2FE2S_FER_1"/>
    <property type="match status" value="1"/>
</dbReference>
<name>A0ABX7Q385_9BACT</name>